<organism evidence="2 3">
    <name type="scientific">Caldovatus aquaticus</name>
    <dbReference type="NCBI Taxonomy" id="2865671"/>
    <lineage>
        <taxon>Bacteria</taxon>
        <taxon>Pseudomonadati</taxon>
        <taxon>Pseudomonadota</taxon>
        <taxon>Alphaproteobacteria</taxon>
        <taxon>Acetobacterales</taxon>
        <taxon>Roseomonadaceae</taxon>
        <taxon>Caldovatus</taxon>
    </lineage>
</organism>
<feature type="transmembrane region" description="Helical" evidence="1">
    <location>
        <begin position="32"/>
        <end position="50"/>
    </location>
</feature>
<keyword evidence="1" id="KW-0472">Membrane</keyword>
<accession>A0ABS7F6Q9</accession>
<feature type="transmembrane region" description="Helical" evidence="1">
    <location>
        <begin position="7"/>
        <end position="26"/>
    </location>
</feature>
<dbReference type="RefSeq" id="WP_220119078.1">
    <property type="nucleotide sequence ID" value="NZ_JAHZUY010000086.1"/>
</dbReference>
<keyword evidence="1" id="KW-0812">Transmembrane</keyword>
<dbReference type="Proteomes" id="UP001519924">
    <property type="component" value="Unassembled WGS sequence"/>
</dbReference>
<evidence type="ECO:0000313" key="3">
    <source>
        <dbReference type="Proteomes" id="UP001519924"/>
    </source>
</evidence>
<keyword evidence="1" id="KW-1133">Transmembrane helix</keyword>
<name>A0ABS7F6Q9_9PROT</name>
<dbReference type="EMBL" id="JAHZUY010000086">
    <property type="protein sequence ID" value="MBW8271308.1"/>
    <property type="molecule type" value="Genomic_DNA"/>
</dbReference>
<protein>
    <submittedName>
        <fullName evidence="2">Uncharacterized protein</fullName>
    </submittedName>
</protein>
<reference evidence="2 3" key="1">
    <citation type="submission" date="2021-08" db="EMBL/GenBank/DDBJ databases">
        <title>Caldovatus sediminis gen. nov., sp. nov., a moderately thermophilic bacterium isolated from a hot spring.</title>
        <authorList>
            <person name="Hu C.-J."/>
            <person name="Li W.-J."/>
            <person name="Xian W.-D."/>
        </authorList>
    </citation>
    <scope>NUCLEOTIDE SEQUENCE [LARGE SCALE GENOMIC DNA]</scope>
    <source>
        <strain evidence="2 3">SYSU G05006</strain>
    </source>
</reference>
<evidence type="ECO:0000256" key="1">
    <source>
        <dbReference type="SAM" id="Phobius"/>
    </source>
</evidence>
<evidence type="ECO:0000313" key="2">
    <source>
        <dbReference type="EMBL" id="MBW8271308.1"/>
    </source>
</evidence>
<proteinExistence type="predicted"/>
<keyword evidence="3" id="KW-1185">Reference proteome</keyword>
<comment type="caution">
    <text evidence="2">The sequence shown here is derived from an EMBL/GenBank/DDBJ whole genome shotgun (WGS) entry which is preliminary data.</text>
</comment>
<gene>
    <name evidence="2" type="ORF">K1J50_17665</name>
</gene>
<sequence>MPIGTSVRIGLAMAAGIAGLVALARWRELAPLGDYLAAALFAACAAYAMWQVRRFFDALERTGDGSDEG</sequence>